<evidence type="ECO:0000256" key="1">
    <source>
        <dbReference type="SAM" id="MobiDB-lite"/>
    </source>
</evidence>
<accession>A0A2H9ZVD8</accession>
<keyword evidence="3" id="KW-1185">Reference proteome</keyword>
<reference evidence="2 3" key="1">
    <citation type="journal article" date="2017" name="Nature">
        <title>The Apostasia genome and the evolution of orchids.</title>
        <authorList>
            <person name="Zhang G.Q."/>
            <person name="Liu K.W."/>
            <person name="Li Z."/>
            <person name="Lohaus R."/>
            <person name="Hsiao Y.Y."/>
            <person name="Niu S.C."/>
            <person name="Wang J.Y."/>
            <person name="Lin Y.C."/>
            <person name="Xu Q."/>
            <person name="Chen L.J."/>
            <person name="Yoshida K."/>
            <person name="Fujiwara S."/>
            <person name="Wang Z.W."/>
            <person name="Zhang Y.Q."/>
            <person name="Mitsuda N."/>
            <person name="Wang M."/>
            <person name="Liu G.H."/>
            <person name="Pecoraro L."/>
            <person name="Huang H.X."/>
            <person name="Xiao X.J."/>
            <person name="Lin M."/>
            <person name="Wu X.Y."/>
            <person name="Wu W.L."/>
            <person name="Chen Y.Y."/>
            <person name="Chang S.B."/>
            <person name="Sakamoto S."/>
            <person name="Ohme-Takagi M."/>
            <person name="Yagi M."/>
            <person name="Zeng S.J."/>
            <person name="Shen C.Y."/>
            <person name="Yeh C.M."/>
            <person name="Luo Y.B."/>
            <person name="Tsai W.C."/>
            <person name="Van de Peer Y."/>
            <person name="Liu Z.J."/>
        </authorList>
    </citation>
    <scope>NUCLEOTIDE SEQUENCE [LARGE SCALE GENOMIC DNA]</scope>
    <source>
        <strain evidence="3">cv. Shenzhen</strain>
        <tissue evidence="2">Stem</tissue>
    </source>
</reference>
<sequence length="97" mass="10193">MPGESNKSVTRRQRRARPPWRRCETASGNSGLGCQCRCETARASRAARAVGVAATAASPLWAIGVTGRAAKVASVRASRAAREASGRGRELRDCVGP</sequence>
<evidence type="ECO:0000313" key="3">
    <source>
        <dbReference type="Proteomes" id="UP000236161"/>
    </source>
</evidence>
<gene>
    <name evidence="2" type="ORF">AXF42_Ash017203</name>
</gene>
<dbReference type="AlphaFoldDB" id="A0A2H9ZVD8"/>
<name>A0A2H9ZVD8_9ASPA</name>
<feature type="region of interest" description="Disordered" evidence="1">
    <location>
        <begin position="1"/>
        <end position="32"/>
    </location>
</feature>
<evidence type="ECO:0000313" key="2">
    <source>
        <dbReference type="EMBL" id="PKA47258.1"/>
    </source>
</evidence>
<proteinExistence type="predicted"/>
<protein>
    <submittedName>
        <fullName evidence="2">Uncharacterized protein</fullName>
    </submittedName>
</protein>
<dbReference type="Proteomes" id="UP000236161">
    <property type="component" value="Unassembled WGS sequence"/>
</dbReference>
<feature type="compositionally biased region" description="Basic residues" evidence="1">
    <location>
        <begin position="9"/>
        <end position="20"/>
    </location>
</feature>
<dbReference type="EMBL" id="KZ453531">
    <property type="protein sequence ID" value="PKA47258.1"/>
    <property type="molecule type" value="Genomic_DNA"/>
</dbReference>
<organism evidence="2 3">
    <name type="scientific">Apostasia shenzhenica</name>
    <dbReference type="NCBI Taxonomy" id="1088818"/>
    <lineage>
        <taxon>Eukaryota</taxon>
        <taxon>Viridiplantae</taxon>
        <taxon>Streptophyta</taxon>
        <taxon>Embryophyta</taxon>
        <taxon>Tracheophyta</taxon>
        <taxon>Spermatophyta</taxon>
        <taxon>Magnoliopsida</taxon>
        <taxon>Liliopsida</taxon>
        <taxon>Asparagales</taxon>
        <taxon>Orchidaceae</taxon>
        <taxon>Apostasioideae</taxon>
        <taxon>Apostasia</taxon>
    </lineage>
</organism>